<dbReference type="SUPFAM" id="SSF48452">
    <property type="entry name" value="TPR-like"/>
    <property type="match status" value="1"/>
</dbReference>
<comment type="caution">
    <text evidence="1">The sequence shown here is derived from an EMBL/GenBank/DDBJ whole genome shotgun (WGS) entry which is preliminary data.</text>
</comment>
<proteinExistence type="predicted"/>
<dbReference type="RefSeq" id="WP_317124111.1">
    <property type="nucleotide sequence ID" value="NZ_JAWJBA010000287.1"/>
</dbReference>
<keyword evidence="2" id="KW-1185">Reference proteome</keyword>
<gene>
    <name evidence="1" type="ORF">RYX56_22290</name>
</gene>
<dbReference type="Gene3D" id="1.25.40.10">
    <property type="entry name" value="Tetratricopeptide repeat domain"/>
    <property type="match status" value="1"/>
</dbReference>
<feature type="non-terminal residue" evidence="1">
    <location>
        <position position="91"/>
    </location>
</feature>
<dbReference type="EMBL" id="JAWJBA010000287">
    <property type="protein sequence ID" value="MDV2687082.1"/>
    <property type="molecule type" value="Genomic_DNA"/>
</dbReference>
<accession>A0ABU3XGR3</accession>
<evidence type="ECO:0000313" key="1">
    <source>
        <dbReference type="EMBL" id="MDV2687082.1"/>
    </source>
</evidence>
<dbReference type="Pfam" id="PF14561">
    <property type="entry name" value="TPR_20"/>
    <property type="match status" value="1"/>
</dbReference>
<name>A0ABU3XGR3_9BACI</name>
<protein>
    <submittedName>
        <fullName evidence="1">Tetratricopeptide repeat protein</fullName>
    </submittedName>
</protein>
<organism evidence="1 2">
    <name type="scientific">Alkalihalophilus lindianensis</name>
    <dbReference type="NCBI Taxonomy" id="1630542"/>
    <lineage>
        <taxon>Bacteria</taxon>
        <taxon>Bacillati</taxon>
        <taxon>Bacillota</taxon>
        <taxon>Bacilli</taxon>
        <taxon>Bacillales</taxon>
        <taxon>Bacillaceae</taxon>
        <taxon>Alkalihalophilus</taxon>
    </lineage>
</organism>
<dbReference type="InterPro" id="IPR011990">
    <property type="entry name" value="TPR-like_helical_dom_sf"/>
</dbReference>
<sequence>SVVERRRREELAELEAAAAADPEDRAQHFQIGLAWLAAGDREKAETALRQAVRRRGRLLPQDHLATAYCRLAECSLERGDMTEATREARSA</sequence>
<feature type="non-terminal residue" evidence="1">
    <location>
        <position position="1"/>
    </location>
</feature>
<evidence type="ECO:0000313" key="2">
    <source>
        <dbReference type="Proteomes" id="UP001287282"/>
    </source>
</evidence>
<reference evidence="1 2" key="1">
    <citation type="submission" date="2023-10" db="EMBL/GenBank/DDBJ databases">
        <title>Screening of Alkalihalobacillus lindianensis BZ-TG-R113 and Its Alleviation of Salt Stress on Rapeseed Growth.</title>
        <authorList>
            <person name="Zhao B."/>
            <person name="Guo T."/>
        </authorList>
    </citation>
    <scope>NUCLEOTIDE SEQUENCE [LARGE SCALE GENOMIC DNA]</scope>
    <source>
        <strain evidence="1 2">BZ-TG-R113</strain>
    </source>
</reference>
<dbReference type="Proteomes" id="UP001287282">
    <property type="component" value="Unassembled WGS sequence"/>
</dbReference>